<keyword evidence="2" id="KW-0963">Cytoplasm</keyword>
<evidence type="ECO:0000256" key="2">
    <source>
        <dbReference type="ARBA" id="ARBA00022490"/>
    </source>
</evidence>
<dbReference type="EMBL" id="NWBP01000038">
    <property type="protein sequence ID" value="PCC81748.1"/>
    <property type="molecule type" value="Genomic_DNA"/>
</dbReference>
<dbReference type="InterPro" id="IPR019844">
    <property type="entry name" value="CSD_CS"/>
</dbReference>
<evidence type="ECO:0000256" key="4">
    <source>
        <dbReference type="RuleBase" id="RU000408"/>
    </source>
</evidence>
<accession>A0A2A4AI42</accession>
<evidence type="ECO:0000259" key="5">
    <source>
        <dbReference type="PROSITE" id="PS51857"/>
    </source>
</evidence>
<sequence>MAQGTVKFFNAEKGYGFIEMEDGSGDIFVHYSEIQGSGFRTLEENQKVSFEVAEGQKGLQAQNVTAL</sequence>
<dbReference type="InterPro" id="IPR002059">
    <property type="entry name" value="CSP_DNA-bd"/>
</dbReference>
<dbReference type="GO" id="GO:0003676">
    <property type="term" value="F:nucleic acid binding"/>
    <property type="evidence" value="ECO:0007669"/>
    <property type="project" value="InterPro"/>
</dbReference>
<dbReference type="InterPro" id="IPR011129">
    <property type="entry name" value="CSD"/>
</dbReference>
<dbReference type="Gene3D" id="2.40.50.140">
    <property type="entry name" value="Nucleic acid-binding proteins"/>
    <property type="match status" value="1"/>
</dbReference>
<dbReference type="Pfam" id="PF00313">
    <property type="entry name" value="CSD"/>
    <property type="match status" value="1"/>
</dbReference>
<organism evidence="6 7">
    <name type="scientific">Corynebacterium accolens</name>
    <dbReference type="NCBI Taxonomy" id="38284"/>
    <lineage>
        <taxon>Bacteria</taxon>
        <taxon>Bacillati</taxon>
        <taxon>Actinomycetota</taxon>
        <taxon>Actinomycetes</taxon>
        <taxon>Mycobacteriales</taxon>
        <taxon>Corynebacteriaceae</taxon>
        <taxon>Corynebacterium</taxon>
    </lineage>
</organism>
<gene>
    <name evidence="6" type="ORF">COM45_12360</name>
</gene>
<dbReference type="InterPro" id="IPR050181">
    <property type="entry name" value="Cold_shock_domain"/>
</dbReference>
<dbReference type="AlphaFoldDB" id="A0A2A4AI42"/>
<feature type="domain" description="CSD" evidence="5">
    <location>
        <begin position="1"/>
        <end position="66"/>
    </location>
</feature>
<dbReference type="PIRSF" id="PIRSF002599">
    <property type="entry name" value="Cold_shock_A"/>
    <property type="match status" value="1"/>
</dbReference>
<dbReference type="PROSITE" id="PS51857">
    <property type="entry name" value="CSD_2"/>
    <property type="match status" value="1"/>
</dbReference>
<protein>
    <recommendedName>
        <fullName evidence="3">Probable cold shock protein A</fullName>
    </recommendedName>
</protein>
<evidence type="ECO:0000313" key="7">
    <source>
        <dbReference type="Proteomes" id="UP000218690"/>
    </source>
</evidence>
<dbReference type="PANTHER" id="PTHR11544">
    <property type="entry name" value="COLD SHOCK DOMAIN CONTAINING PROTEINS"/>
    <property type="match status" value="1"/>
</dbReference>
<name>A0A2A4AI42_9CORY</name>
<evidence type="ECO:0000313" key="6">
    <source>
        <dbReference type="EMBL" id="PCC81748.1"/>
    </source>
</evidence>
<dbReference type="SMART" id="SM00357">
    <property type="entry name" value="CSP"/>
    <property type="match status" value="1"/>
</dbReference>
<dbReference type="SUPFAM" id="SSF50249">
    <property type="entry name" value="Nucleic acid-binding proteins"/>
    <property type="match status" value="1"/>
</dbReference>
<evidence type="ECO:0000256" key="3">
    <source>
        <dbReference type="ARBA" id="ARBA00070951"/>
    </source>
</evidence>
<dbReference type="FunFam" id="2.40.50.140:FF:000006">
    <property type="entry name" value="Cold shock protein CspC"/>
    <property type="match status" value="1"/>
</dbReference>
<reference evidence="6 7" key="1">
    <citation type="submission" date="2017-09" db="EMBL/GenBank/DDBJ databases">
        <title>Draft Genome Sequence of Corynebacterium accolens AH4003.</title>
        <authorList>
            <person name="Chen Y."/>
            <person name="Oosthuysen W.F."/>
            <person name="Kelley S."/>
            <person name="Horswill A."/>
        </authorList>
    </citation>
    <scope>NUCLEOTIDE SEQUENCE [LARGE SCALE GENOMIC DNA]</scope>
    <source>
        <strain evidence="6 7">AH4003</strain>
    </source>
</reference>
<dbReference type="Proteomes" id="UP000218690">
    <property type="component" value="Unassembled WGS sequence"/>
</dbReference>
<comment type="caution">
    <text evidence="6">The sequence shown here is derived from an EMBL/GenBank/DDBJ whole genome shotgun (WGS) entry which is preliminary data.</text>
</comment>
<dbReference type="InterPro" id="IPR012340">
    <property type="entry name" value="NA-bd_OB-fold"/>
</dbReference>
<comment type="subcellular location">
    <subcellularLocation>
        <location evidence="1 4">Cytoplasm</location>
    </subcellularLocation>
</comment>
<dbReference type="CDD" id="cd04458">
    <property type="entry name" value="CSP_CDS"/>
    <property type="match status" value="1"/>
</dbReference>
<proteinExistence type="predicted"/>
<dbReference type="PRINTS" id="PR00050">
    <property type="entry name" value="COLDSHOCK"/>
</dbReference>
<dbReference type="PROSITE" id="PS00352">
    <property type="entry name" value="CSD_1"/>
    <property type="match status" value="1"/>
</dbReference>
<evidence type="ECO:0000256" key="1">
    <source>
        <dbReference type="ARBA" id="ARBA00004496"/>
    </source>
</evidence>
<dbReference type="GO" id="GO:0005737">
    <property type="term" value="C:cytoplasm"/>
    <property type="evidence" value="ECO:0007669"/>
    <property type="project" value="UniProtKB-SubCell"/>
</dbReference>
<dbReference type="InterPro" id="IPR012156">
    <property type="entry name" value="Cold_shock_CspA"/>
</dbReference>